<proteinExistence type="predicted"/>
<accession>A0A514CTU9</accession>
<keyword evidence="2" id="KW-1185">Reference proteome</keyword>
<evidence type="ECO:0000313" key="1">
    <source>
        <dbReference type="EMBL" id="QDH83896.1"/>
    </source>
</evidence>
<evidence type="ECO:0000313" key="2">
    <source>
        <dbReference type="Proteomes" id="UP000316962"/>
    </source>
</evidence>
<dbReference type="EMBL" id="MK962628">
    <property type="protein sequence ID" value="QDH83896.1"/>
    <property type="molecule type" value="Genomic_DNA"/>
</dbReference>
<gene>
    <name evidence="1" type="ORF">Axy09_046</name>
</gene>
<organism evidence="1 2">
    <name type="scientific">Achromobacter phage vB_AxyP_19-32_Axy09</name>
    <dbReference type="NCBI Taxonomy" id="2591040"/>
    <lineage>
        <taxon>Viruses</taxon>
        <taxon>Duplodnaviria</taxon>
        <taxon>Heunggongvirae</taxon>
        <taxon>Uroviricota</taxon>
        <taxon>Caudoviricetes</taxon>
        <taxon>Autographivirales</taxon>
        <taxon>Autoscriptoviridae</taxon>
        <taxon>Axyvirus</taxon>
        <taxon>Axyvirus 1932Axy09</taxon>
    </lineage>
</organism>
<name>A0A514CTU9_9CAUD</name>
<sequence>MPRIIAHPYDVKVFLHLDRDKMARAVFRNQEGRDEFADLVDGTAGICCPRGPDIHIGVFVQGAVYRRQTLVHELVHASMEILGAAGVPVERSSNEALAYLMDDLYARLERFL</sequence>
<reference evidence="1 2" key="1">
    <citation type="submission" date="2019-05" db="EMBL/GenBank/DDBJ databases">
        <title>Complete genome sequence of sixteen phages from Abidjan, cote d'Ivoire, isolated on a single strain of Achromobacter xylosoxidans.</title>
        <authorList>
            <person name="Essoh C."/>
            <person name="Vernadet J.-P."/>
            <person name="Vergnaud G."/>
            <person name="Pourcel C."/>
        </authorList>
    </citation>
    <scope>NUCLEOTIDE SEQUENCE [LARGE SCALE GENOMIC DNA]</scope>
</reference>
<dbReference type="Proteomes" id="UP000316962">
    <property type="component" value="Segment"/>
</dbReference>
<protein>
    <submittedName>
        <fullName evidence="1">Uncharacterized protein</fullName>
    </submittedName>
</protein>